<keyword evidence="3" id="KW-1185">Reference proteome</keyword>
<dbReference type="OrthoDB" id="2184376at2"/>
<protein>
    <recommendedName>
        <fullName evidence="1">HTH cro/C1-type domain-containing protein</fullName>
    </recommendedName>
</protein>
<name>A0A1L8TLM2_9ENTE</name>
<dbReference type="Proteomes" id="UP000182077">
    <property type="component" value="Unassembled WGS sequence"/>
</dbReference>
<proteinExistence type="predicted"/>
<dbReference type="RefSeq" id="WP_071858096.1">
    <property type="nucleotide sequence ID" value="NZ_JBHSHK010000008.1"/>
</dbReference>
<dbReference type="CDD" id="cd00093">
    <property type="entry name" value="HTH_XRE"/>
    <property type="match status" value="1"/>
</dbReference>
<dbReference type="EMBL" id="JXKQ01000007">
    <property type="protein sequence ID" value="OJG45186.1"/>
    <property type="molecule type" value="Genomic_DNA"/>
</dbReference>
<evidence type="ECO:0000313" key="2">
    <source>
        <dbReference type="EMBL" id="OJG45186.1"/>
    </source>
</evidence>
<dbReference type="InterPro" id="IPR010982">
    <property type="entry name" value="Lambda_DNA-bd_dom_sf"/>
</dbReference>
<dbReference type="STRING" id="249189.RV04_GL002234"/>
<evidence type="ECO:0000259" key="1">
    <source>
        <dbReference type="PROSITE" id="PS50943"/>
    </source>
</evidence>
<sequence>MVVSAKERQIAAIFRKDVDRQALNQRVMADHLNYSAQNLSHMLNGRRTMGIEKVVEIADYLQNPETDFEAAASLFYTPKPLNRKRRDGHPLSKMVGQDKEEMERIEIEKKFEIWDLLSISNEEITMDERIEVQDWLLELVDEISSEIAVFNSVCERYSFNSREIIKNADLKERND</sequence>
<gene>
    <name evidence="2" type="ORF">RV04_GL002234</name>
</gene>
<dbReference type="Gene3D" id="1.10.260.40">
    <property type="entry name" value="lambda repressor-like DNA-binding domains"/>
    <property type="match status" value="1"/>
</dbReference>
<organism evidence="2 3">
    <name type="scientific">Enterococcus hermanniensis</name>
    <dbReference type="NCBI Taxonomy" id="249189"/>
    <lineage>
        <taxon>Bacteria</taxon>
        <taxon>Bacillati</taxon>
        <taxon>Bacillota</taxon>
        <taxon>Bacilli</taxon>
        <taxon>Lactobacillales</taxon>
        <taxon>Enterococcaceae</taxon>
        <taxon>Enterococcus</taxon>
    </lineage>
</organism>
<dbReference type="GO" id="GO:0003677">
    <property type="term" value="F:DNA binding"/>
    <property type="evidence" value="ECO:0007669"/>
    <property type="project" value="InterPro"/>
</dbReference>
<dbReference type="SUPFAM" id="SSF47413">
    <property type="entry name" value="lambda repressor-like DNA-binding domains"/>
    <property type="match status" value="1"/>
</dbReference>
<reference evidence="2 3" key="1">
    <citation type="submission" date="2014-12" db="EMBL/GenBank/DDBJ databases">
        <title>Draft genome sequences of 29 type strains of Enterococci.</title>
        <authorList>
            <person name="Zhong Z."/>
            <person name="Sun Z."/>
            <person name="Liu W."/>
            <person name="Zhang W."/>
            <person name="Zhang H."/>
        </authorList>
    </citation>
    <scope>NUCLEOTIDE SEQUENCE [LARGE SCALE GENOMIC DNA]</scope>
    <source>
        <strain evidence="2 3">DSM 17122</strain>
    </source>
</reference>
<dbReference type="AlphaFoldDB" id="A0A1L8TLM2"/>
<accession>A0A1L8TLM2</accession>
<comment type="caution">
    <text evidence="2">The sequence shown here is derived from an EMBL/GenBank/DDBJ whole genome shotgun (WGS) entry which is preliminary data.</text>
</comment>
<dbReference type="InterPro" id="IPR001387">
    <property type="entry name" value="Cro/C1-type_HTH"/>
</dbReference>
<evidence type="ECO:0000313" key="3">
    <source>
        <dbReference type="Proteomes" id="UP000182077"/>
    </source>
</evidence>
<dbReference type="PROSITE" id="PS50943">
    <property type="entry name" value="HTH_CROC1"/>
    <property type="match status" value="1"/>
</dbReference>
<feature type="domain" description="HTH cro/C1-type" evidence="1">
    <location>
        <begin position="23"/>
        <end position="68"/>
    </location>
</feature>